<dbReference type="Proteomes" id="UP000815325">
    <property type="component" value="Unassembled WGS sequence"/>
</dbReference>
<keyword evidence="8" id="KW-0406">Ion transport</keyword>
<name>A0ABQ7GC02_DUNSA</name>
<keyword evidence="5" id="KW-0677">Repeat</keyword>
<dbReference type="Gene3D" id="2.60.40.2030">
    <property type="match status" value="2"/>
</dbReference>
<dbReference type="PANTHER" id="PTHR11878">
    <property type="entry name" value="SODIUM/CALCIUM EXCHANGER"/>
    <property type="match status" value="1"/>
</dbReference>
<comment type="subcellular location">
    <subcellularLocation>
        <location evidence="1">Endomembrane system</location>
        <topology evidence="1">Multi-pass membrane protein</topology>
    </subcellularLocation>
</comment>
<dbReference type="InterPro" id="IPR038081">
    <property type="entry name" value="CalX-like_sf"/>
</dbReference>
<sequence>MATDTGKVPNGQAVYEGVLDVIKERLNECTEFFSGTCWERPPPGRGYIVYSDARADCQDSVILVPGFNLMHRGVLIVGYALFFIWLFFGIAICSDIFSESIENITALTKKVVRKNPRTGEKVVVEEKVWNWVVANISLMAFGTSAPEILLSIVETLTQLGSKSGQLGASTIVGSAAYNYFLIPGICSAALPAGEFRKLEHVYVFICTAIWSVWAYIWMFLALAIISPGEVEIWEGFVTLAFFPLMLITAYTVDKKPWLWMSGQHPQVADFPFDVEENAEATDGGSKGASSGKQNGSGVWAPHGIQMSSLGGSTAPKQKHSILYYRMLTVRQMAGESKSPEMLALKEGRIKEGQEINDDEVGTLSARFVDRVQKEQAVPTGASKLGFTSMHYSVLEASGTARVMVRRYDGDLDMPLSVSYATKDGTAVAGIDYKPTQGELRFGPGEVLKEIEVEIIDDDMTEPDVTFCVVLSDLKGVGVVLVQEMVPVTIVDDDEGGMLMFELPTKEVGSEDTHVDLNVVRRNGTDGRVTVEYSTSDGTGPAAIAGKHPCHLCHASMAPSVQLRASEFLMVSTREASRCRVSLLS</sequence>
<gene>
    <name evidence="12" type="ORF">DUNSADRAFT_12111</name>
</gene>
<evidence type="ECO:0000313" key="12">
    <source>
        <dbReference type="EMBL" id="KAF5832129.1"/>
    </source>
</evidence>
<evidence type="ECO:0000256" key="1">
    <source>
        <dbReference type="ARBA" id="ARBA00004127"/>
    </source>
</evidence>
<dbReference type="Pfam" id="PF01699">
    <property type="entry name" value="Na_Ca_ex"/>
    <property type="match status" value="1"/>
</dbReference>
<evidence type="ECO:0000313" key="13">
    <source>
        <dbReference type="Proteomes" id="UP000815325"/>
    </source>
</evidence>
<evidence type="ECO:0000256" key="4">
    <source>
        <dbReference type="ARBA" id="ARBA00022729"/>
    </source>
</evidence>
<keyword evidence="2" id="KW-0813">Transport</keyword>
<evidence type="ECO:0000256" key="6">
    <source>
        <dbReference type="ARBA" id="ARBA00022837"/>
    </source>
</evidence>
<keyword evidence="9 10" id="KW-0472">Membrane</keyword>
<feature type="transmembrane region" description="Helical" evidence="10">
    <location>
        <begin position="232"/>
        <end position="252"/>
    </location>
</feature>
<dbReference type="SMART" id="SM00237">
    <property type="entry name" value="Calx_beta"/>
    <property type="match status" value="1"/>
</dbReference>
<keyword evidence="4" id="KW-0732">Signal</keyword>
<dbReference type="Gene3D" id="1.20.1420.30">
    <property type="entry name" value="NCX, central ion-binding region"/>
    <property type="match status" value="1"/>
</dbReference>
<evidence type="ECO:0000256" key="2">
    <source>
        <dbReference type="ARBA" id="ARBA00022448"/>
    </source>
</evidence>
<feature type="transmembrane region" description="Helical" evidence="10">
    <location>
        <begin position="73"/>
        <end position="93"/>
    </location>
</feature>
<dbReference type="InterPro" id="IPR004837">
    <property type="entry name" value="NaCa_Exmemb"/>
</dbReference>
<evidence type="ECO:0000256" key="9">
    <source>
        <dbReference type="ARBA" id="ARBA00023136"/>
    </source>
</evidence>
<dbReference type="InterPro" id="IPR051171">
    <property type="entry name" value="CaCA"/>
</dbReference>
<dbReference type="EMBL" id="MU069895">
    <property type="protein sequence ID" value="KAF5832129.1"/>
    <property type="molecule type" value="Genomic_DNA"/>
</dbReference>
<feature type="domain" description="Calx-beta" evidence="11">
    <location>
        <begin position="372"/>
        <end position="471"/>
    </location>
</feature>
<protein>
    <recommendedName>
        <fullName evidence="11">Calx-beta domain-containing protein</fullName>
    </recommendedName>
</protein>
<dbReference type="InterPro" id="IPR044880">
    <property type="entry name" value="NCX_ion-bd_dom_sf"/>
</dbReference>
<keyword evidence="3 10" id="KW-0812">Transmembrane</keyword>
<evidence type="ECO:0000256" key="3">
    <source>
        <dbReference type="ARBA" id="ARBA00022692"/>
    </source>
</evidence>
<keyword evidence="7 10" id="KW-1133">Transmembrane helix</keyword>
<comment type="caution">
    <text evidence="12">The sequence shown here is derived from an EMBL/GenBank/DDBJ whole genome shotgun (WGS) entry which is preliminary data.</text>
</comment>
<evidence type="ECO:0000256" key="5">
    <source>
        <dbReference type="ARBA" id="ARBA00022737"/>
    </source>
</evidence>
<accession>A0ABQ7GC02</accession>
<dbReference type="PANTHER" id="PTHR11878:SF65">
    <property type="entry name" value="NA_CA-EXCHANGE PROTEIN, ISOFORM G"/>
    <property type="match status" value="1"/>
</dbReference>
<evidence type="ECO:0000259" key="11">
    <source>
        <dbReference type="SMART" id="SM00237"/>
    </source>
</evidence>
<dbReference type="Pfam" id="PF03160">
    <property type="entry name" value="Calx-beta"/>
    <property type="match status" value="1"/>
</dbReference>
<proteinExistence type="predicted"/>
<organism evidence="12 13">
    <name type="scientific">Dunaliella salina</name>
    <name type="common">Green alga</name>
    <name type="synonym">Protococcus salinus</name>
    <dbReference type="NCBI Taxonomy" id="3046"/>
    <lineage>
        <taxon>Eukaryota</taxon>
        <taxon>Viridiplantae</taxon>
        <taxon>Chlorophyta</taxon>
        <taxon>core chlorophytes</taxon>
        <taxon>Chlorophyceae</taxon>
        <taxon>CS clade</taxon>
        <taxon>Chlamydomonadales</taxon>
        <taxon>Dunaliellaceae</taxon>
        <taxon>Dunaliella</taxon>
    </lineage>
</organism>
<feature type="transmembrane region" description="Helical" evidence="10">
    <location>
        <begin position="201"/>
        <end position="226"/>
    </location>
</feature>
<evidence type="ECO:0000256" key="10">
    <source>
        <dbReference type="SAM" id="Phobius"/>
    </source>
</evidence>
<reference evidence="12" key="1">
    <citation type="submission" date="2017-08" db="EMBL/GenBank/DDBJ databases">
        <authorList>
            <person name="Polle J.E."/>
            <person name="Barry K."/>
            <person name="Cushman J."/>
            <person name="Schmutz J."/>
            <person name="Tran D."/>
            <person name="Hathwaick L.T."/>
            <person name="Yim W.C."/>
            <person name="Jenkins J."/>
            <person name="Mckie-Krisberg Z.M."/>
            <person name="Prochnik S."/>
            <person name="Lindquist E."/>
            <person name="Dockter R.B."/>
            <person name="Adam C."/>
            <person name="Molina H."/>
            <person name="Bunkerborg J."/>
            <person name="Jin E."/>
            <person name="Buchheim M."/>
            <person name="Magnuson J."/>
        </authorList>
    </citation>
    <scope>NUCLEOTIDE SEQUENCE</scope>
    <source>
        <strain evidence="12">CCAP 19/18</strain>
    </source>
</reference>
<dbReference type="SUPFAM" id="SSF141072">
    <property type="entry name" value="CalX-like"/>
    <property type="match status" value="1"/>
</dbReference>
<evidence type="ECO:0000256" key="8">
    <source>
        <dbReference type="ARBA" id="ARBA00023065"/>
    </source>
</evidence>
<dbReference type="InterPro" id="IPR003644">
    <property type="entry name" value="Calx_beta"/>
</dbReference>
<keyword evidence="6" id="KW-0106">Calcium</keyword>
<keyword evidence="13" id="KW-1185">Reference proteome</keyword>
<evidence type="ECO:0000256" key="7">
    <source>
        <dbReference type="ARBA" id="ARBA00022989"/>
    </source>
</evidence>